<keyword evidence="2" id="KW-1185">Reference proteome</keyword>
<gene>
    <name evidence="1" type="ORF">EFA69_14130</name>
</gene>
<sequence length="108" mass="12185">MQKRPLNASFFPPKTTLCRRGSCLWVKIKLQDRTLFWGNGTLGGFYTAHLEETRLKLPLPMTLIKRLILVDQEDGCVWIGAAKCRQTSPKTGAGAFQRCVAEILHLIN</sequence>
<dbReference type="EMBL" id="RJJE01000017">
    <property type="protein sequence ID" value="RNI27283.1"/>
    <property type="molecule type" value="Genomic_DNA"/>
</dbReference>
<evidence type="ECO:0000313" key="1">
    <source>
        <dbReference type="EMBL" id="RNI27283.1"/>
    </source>
</evidence>
<name>A0A3M9MQX7_9BACT</name>
<accession>A0A3M9MQX7</accession>
<proteinExistence type="predicted"/>
<dbReference type="AlphaFoldDB" id="A0A3M9MQX7"/>
<dbReference type="Proteomes" id="UP000271010">
    <property type="component" value="Unassembled WGS sequence"/>
</dbReference>
<reference evidence="1 2" key="1">
    <citation type="submission" date="2018-11" db="EMBL/GenBank/DDBJ databases">
        <title>Rufibacter latericius sp. nov., isolated from water in Baiyang Lake.</title>
        <authorList>
            <person name="Yang Y."/>
        </authorList>
    </citation>
    <scope>NUCLEOTIDE SEQUENCE [LARGE SCALE GENOMIC DNA]</scope>
    <source>
        <strain evidence="1 2">MCC P1</strain>
    </source>
</reference>
<comment type="caution">
    <text evidence="1">The sequence shown here is derived from an EMBL/GenBank/DDBJ whole genome shotgun (WGS) entry which is preliminary data.</text>
</comment>
<organism evidence="1 2">
    <name type="scientific">Rufibacter immobilis</name>
    <dbReference type="NCBI Taxonomy" id="1348778"/>
    <lineage>
        <taxon>Bacteria</taxon>
        <taxon>Pseudomonadati</taxon>
        <taxon>Bacteroidota</taxon>
        <taxon>Cytophagia</taxon>
        <taxon>Cytophagales</taxon>
        <taxon>Hymenobacteraceae</taxon>
        <taxon>Rufibacter</taxon>
    </lineage>
</organism>
<protein>
    <submittedName>
        <fullName evidence="1">Uncharacterized protein</fullName>
    </submittedName>
</protein>
<evidence type="ECO:0000313" key="2">
    <source>
        <dbReference type="Proteomes" id="UP000271010"/>
    </source>
</evidence>